<dbReference type="EMBL" id="MU273510">
    <property type="protein sequence ID" value="KAI0033878.1"/>
    <property type="molecule type" value="Genomic_DNA"/>
</dbReference>
<keyword evidence="2" id="KW-1185">Reference proteome</keyword>
<reference evidence="1" key="2">
    <citation type="journal article" date="2022" name="New Phytol.">
        <title>Evolutionary transition to the ectomycorrhizal habit in the genomes of a hyperdiverse lineage of mushroom-forming fungi.</title>
        <authorList>
            <person name="Looney B."/>
            <person name="Miyauchi S."/>
            <person name="Morin E."/>
            <person name="Drula E."/>
            <person name="Courty P.E."/>
            <person name="Kohler A."/>
            <person name="Kuo A."/>
            <person name="LaButti K."/>
            <person name="Pangilinan J."/>
            <person name="Lipzen A."/>
            <person name="Riley R."/>
            <person name="Andreopoulos W."/>
            <person name="He G."/>
            <person name="Johnson J."/>
            <person name="Nolan M."/>
            <person name="Tritt A."/>
            <person name="Barry K.W."/>
            <person name="Grigoriev I.V."/>
            <person name="Nagy L.G."/>
            <person name="Hibbett D."/>
            <person name="Henrissat B."/>
            <person name="Matheny P.B."/>
            <person name="Labbe J."/>
            <person name="Martin F.M."/>
        </authorList>
    </citation>
    <scope>NUCLEOTIDE SEQUENCE</scope>
    <source>
        <strain evidence="1">EC-137</strain>
    </source>
</reference>
<dbReference type="Proteomes" id="UP000814128">
    <property type="component" value="Unassembled WGS sequence"/>
</dbReference>
<sequence length="1503" mass="168144">LSAFDLALQEYISSIPDFKKKRGFIDLCRDAGAGASPDAINELLQKEGEKQTLSGPARRLFRRITNALEDYSEVIGQLASAQPLPLAIIWGSLKVVIQSVARCNFLLDSMKAELDALEIQIRRITDYEHLYSDSKTMQQNVFSSYTNMVRFWHRVHKECNLGSSLTSSSSRKLAAIVSDMKADAESVQKEASILQAKLDKHEYAEAQKDRDAANAERLLQSDWRKKQNAHNYLELSGIIRNFLSSPAQAIAANSQRHEANLQRHHMGTCDWLTEDANYTAWSQAGVSVPSILCLSGPPGYGKSVLTSFAIRDVGRRAAVAHYFCQFSQPCDSASNLFLLLALQLFNVYFSRKLPVDSDLCHQFLSCSSPSQLQKIIRELVINLAPTYFFIDALDEATGPSAPHVQSVLGFLAGLCNEFSGKVRLWCSKRRQRHCIVNCYEAVLQPRAHILLEMSDHTEADVVRFLRARFATLGERFNADADGGLSDGEHAFLVVAENVLLARAKGNFLWAQLMTQNFEGEDRITDVMELLRHLVSDPPAKLADLYSSIFARVRPDDRRIASKVIALVAFARRQLRVEEVREAVLLLTTRGKTNAKDGGLSRISLNSFLSRFTALIEIDAPGPGSATAGSCRLLHSSVLEFLLSRPNVLGADRSLQITSYSIADACLLYLARPIYSKLLQKKAADDDTHVWVDSSGRPMDEHHFTQYAAKYWARHLEDIDDASTFRKRVASLVGSTNFQTCIQVQTLWVQGQFDVYSVAGRPSLLRVLPSWFIQGRSKAWADYRTLHHDWSRILSCGECHDNEPDCPLLEYRGEVDRIWWGALGPDHLFSGFDGRYTSFKLGSRLEDEGPRNGERFEALVVTNERITLLQLRSWDRNAHTLEFVCEQWQCTDSSCVPSLERKQIIRTDEEACGWSMYAHPPAEQSMHLVARPTQFDSEGTLLRIGSQLFLLDDDGTYTLLPRIGAETCVPTYFEEAARRGSFVALGSRANALASTLFARYREVEEFGRDFLLMERLVSLRASFSDAGYDESDSEFDHRSDEDFSDFESSEGEEYESWSEASTEDSEHEGSDEAAEDDAGSQHPSSHLDSDLHSDTSYDSSEDEEDPASDPSEDQPLPATAFLAFEEQDSDDEDVFWGEEVGAQMDDRRDAPQGRRRVDLHLIHDPVEKAKAEPVHAVLTVFFADSGQSPRRIFQHKHPLAFMLYASPPAVHPNMPFIAWPLGAGEILFADVSAKTYFVRKLRLSAARTRHITMKLHFSVCGRFLHIASLEAQIDGAAGDDSNVRRSSTRAPACAAPSAALRLSLVLGTYRLSATKPTRSPPVLVYRTKFSLGDHATLRVSRLPFSFRWTTRALYVVESAPDLRVFRVALFREEGDAAVQVPRHKVFLPDTAREREVRFVPALDGGHAWVIIGSESRVASAALIGNGDAGFEVAAEDATFSGRPSIAPPVGCVLAERDLGGWMRAEDVPVRRGRRVGKLDMRREKFDPVDDCDGERHFQFAVERC</sequence>
<accession>A0ACB8QQT0</accession>
<comment type="caution">
    <text evidence="1">The sequence shown here is derived from an EMBL/GenBank/DDBJ whole genome shotgun (WGS) entry which is preliminary data.</text>
</comment>
<organism evidence="1 2">
    <name type="scientific">Vararia minispora EC-137</name>
    <dbReference type="NCBI Taxonomy" id="1314806"/>
    <lineage>
        <taxon>Eukaryota</taxon>
        <taxon>Fungi</taxon>
        <taxon>Dikarya</taxon>
        <taxon>Basidiomycota</taxon>
        <taxon>Agaricomycotina</taxon>
        <taxon>Agaricomycetes</taxon>
        <taxon>Russulales</taxon>
        <taxon>Lachnocladiaceae</taxon>
        <taxon>Vararia</taxon>
    </lineage>
</organism>
<proteinExistence type="predicted"/>
<reference evidence="1" key="1">
    <citation type="submission" date="2021-02" db="EMBL/GenBank/DDBJ databases">
        <authorList>
            <consortium name="DOE Joint Genome Institute"/>
            <person name="Ahrendt S."/>
            <person name="Looney B.P."/>
            <person name="Miyauchi S."/>
            <person name="Morin E."/>
            <person name="Drula E."/>
            <person name="Courty P.E."/>
            <person name="Chicoki N."/>
            <person name="Fauchery L."/>
            <person name="Kohler A."/>
            <person name="Kuo A."/>
            <person name="Labutti K."/>
            <person name="Pangilinan J."/>
            <person name="Lipzen A."/>
            <person name="Riley R."/>
            <person name="Andreopoulos W."/>
            <person name="He G."/>
            <person name="Johnson J."/>
            <person name="Barry K.W."/>
            <person name="Grigoriev I.V."/>
            <person name="Nagy L."/>
            <person name="Hibbett D."/>
            <person name="Henrissat B."/>
            <person name="Matheny P.B."/>
            <person name="Labbe J."/>
            <person name="Martin F."/>
        </authorList>
    </citation>
    <scope>NUCLEOTIDE SEQUENCE</scope>
    <source>
        <strain evidence="1">EC-137</strain>
    </source>
</reference>
<evidence type="ECO:0000313" key="2">
    <source>
        <dbReference type="Proteomes" id="UP000814128"/>
    </source>
</evidence>
<name>A0ACB8QQT0_9AGAM</name>
<evidence type="ECO:0000313" key="1">
    <source>
        <dbReference type="EMBL" id="KAI0033878.1"/>
    </source>
</evidence>
<feature type="non-terminal residue" evidence="1">
    <location>
        <position position="1"/>
    </location>
</feature>
<gene>
    <name evidence="1" type="ORF">K488DRAFT_46741</name>
</gene>
<protein>
    <submittedName>
        <fullName evidence="1">Uncharacterized protein</fullName>
    </submittedName>
</protein>